<proteinExistence type="inferred from homology"/>
<feature type="domain" description="Protein kinase" evidence="7">
    <location>
        <begin position="79"/>
        <end position="372"/>
    </location>
</feature>
<dbReference type="EMBL" id="JAAALK010000287">
    <property type="protein sequence ID" value="KAG8056915.1"/>
    <property type="molecule type" value="Genomic_DNA"/>
</dbReference>
<dbReference type="SMART" id="SM00220">
    <property type="entry name" value="S_TKc"/>
    <property type="match status" value="1"/>
</dbReference>
<keyword evidence="4 5" id="KW-0067">ATP-binding</keyword>
<evidence type="ECO:0000256" key="2">
    <source>
        <dbReference type="ARBA" id="ARBA00022741"/>
    </source>
</evidence>
<dbReference type="GO" id="GO:0004674">
    <property type="term" value="F:protein serine/threonine kinase activity"/>
    <property type="evidence" value="ECO:0007669"/>
    <property type="project" value="UniProtKB-KW"/>
</dbReference>
<gene>
    <name evidence="8" type="ORF">GUJ93_ZPchr0002g26688</name>
</gene>
<evidence type="ECO:0000259" key="7">
    <source>
        <dbReference type="PROSITE" id="PS50011"/>
    </source>
</evidence>
<dbReference type="InterPro" id="IPR000719">
    <property type="entry name" value="Prot_kinase_dom"/>
</dbReference>
<evidence type="ECO:0000313" key="8">
    <source>
        <dbReference type="EMBL" id="KAG8056915.1"/>
    </source>
</evidence>
<dbReference type="InterPro" id="IPR050117">
    <property type="entry name" value="MAPK"/>
</dbReference>
<dbReference type="PROSITE" id="PS00108">
    <property type="entry name" value="PROTEIN_KINASE_ST"/>
    <property type="match status" value="1"/>
</dbReference>
<dbReference type="PANTHER" id="PTHR24055">
    <property type="entry name" value="MITOGEN-ACTIVATED PROTEIN KINASE"/>
    <property type="match status" value="1"/>
</dbReference>
<evidence type="ECO:0000256" key="3">
    <source>
        <dbReference type="ARBA" id="ARBA00022777"/>
    </source>
</evidence>
<comment type="similarity">
    <text evidence="6">Belongs to the protein kinase superfamily.</text>
</comment>
<dbReference type="PROSITE" id="PS50011">
    <property type="entry name" value="PROTEIN_KINASE_DOM"/>
    <property type="match status" value="1"/>
</dbReference>
<dbReference type="OrthoDB" id="628645at2759"/>
<keyword evidence="3" id="KW-0418">Kinase</keyword>
<protein>
    <recommendedName>
        <fullName evidence="7">Protein kinase domain-containing protein</fullName>
    </recommendedName>
</protein>
<evidence type="ECO:0000313" key="9">
    <source>
        <dbReference type="Proteomes" id="UP000729402"/>
    </source>
</evidence>
<reference evidence="8" key="2">
    <citation type="submission" date="2021-02" db="EMBL/GenBank/DDBJ databases">
        <authorList>
            <person name="Kimball J.A."/>
            <person name="Haas M.W."/>
            <person name="Macchietto M."/>
            <person name="Kono T."/>
            <person name="Duquette J."/>
            <person name="Shao M."/>
        </authorList>
    </citation>
    <scope>NUCLEOTIDE SEQUENCE</scope>
    <source>
        <tissue evidence="8">Fresh leaf tissue</tissue>
    </source>
</reference>
<dbReference type="InterPro" id="IPR008271">
    <property type="entry name" value="Ser/Thr_kinase_AS"/>
</dbReference>
<evidence type="ECO:0000256" key="1">
    <source>
        <dbReference type="ARBA" id="ARBA00022679"/>
    </source>
</evidence>
<keyword evidence="6" id="KW-0723">Serine/threonine-protein kinase</keyword>
<dbReference type="Pfam" id="PF00069">
    <property type="entry name" value="Pkinase"/>
    <property type="match status" value="1"/>
</dbReference>
<keyword evidence="1" id="KW-0808">Transferase</keyword>
<dbReference type="PROSITE" id="PS00107">
    <property type="entry name" value="PROTEIN_KINASE_ATP"/>
    <property type="match status" value="1"/>
</dbReference>
<dbReference type="InterPro" id="IPR017441">
    <property type="entry name" value="Protein_kinase_ATP_BS"/>
</dbReference>
<dbReference type="AlphaFoldDB" id="A0A8J5RD44"/>
<evidence type="ECO:0000256" key="4">
    <source>
        <dbReference type="ARBA" id="ARBA00022840"/>
    </source>
</evidence>
<sequence>MAGGRDAAQEAAMTTTRLADICAMIREHAAAGTMSGRKVASICDMIEDIHVTGAEEGSRRSKRRGWERWRVGGNSTSCYRKIGMIGKGGYGVVVKAEHRRTGQTVAMKMPHKADAGELLREACFLAACRCLPYLVGLHSIARNPETKNYCLVMEYVGPSLTHALHQFKEYHHRPFPEVYVRRVMQQLLTGVNAMHERRIIHRDIKTGNILVSEDGGVKICDFGLAICTAKEAPPYRRVGTDLFMAPEMLLKKPDYDELVDMWSVGCAMALLLSGEVLFRGEGTRDLLHSMFDVVGVPSRNTCEFFKSKRLAHEAPRWLAKQQPEQHGGGDRLRELFPETMLSQDGFDVLKGLLTFHPNNRLTAAAALGHPWFAGATIDDPLIRHRRVSLEDELTQHPDEFKYPPDHPSIKSQPSNYEVLRWREEQQQEQHDDGDWVRGLFPKTILSQDV</sequence>
<keyword evidence="2 5" id="KW-0547">Nucleotide-binding</keyword>
<dbReference type="Proteomes" id="UP000729402">
    <property type="component" value="Unassembled WGS sequence"/>
</dbReference>
<organism evidence="8 9">
    <name type="scientific">Zizania palustris</name>
    <name type="common">Northern wild rice</name>
    <dbReference type="NCBI Taxonomy" id="103762"/>
    <lineage>
        <taxon>Eukaryota</taxon>
        <taxon>Viridiplantae</taxon>
        <taxon>Streptophyta</taxon>
        <taxon>Embryophyta</taxon>
        <taxon>Tracheophyta</taxon>
        <taxon>Spermatophyta</taxon>
        <taxon>Magnoliopsida</taxon>
        <taxon>Liliopsida</taxon>
        <taxon>Poales</taxon>
        <taxon>Poaceae</taxon>
        <taxon>BOP clade</taxon>
        <taxon>Oryzoideae</taxon>
        <taxon>Oryzeae</taxon>
        <taxon>Zizaniinae</taxon>
        <taxon>Zizania</taxon>
    </lineage>
</organism>
<evidence type="ECO:0000256" key="6">
    <source>
        <dbReference type="RuleBase" id="RU000304"/>
    </source>
</evidence>
<accession>A0A8J5RD44</accession>
<reference evidence="8" key="1">
    <citation type="journal article" date="2021" name="bioRxiv">
        <title>Whole Genome Assembly and Annotation of Northern Wild Rice, Zizania palustris L., Supports a Whole Genome Duplication in the Zizania Genus.</title>
        <authorList>
            <person name="Haas M."/>
            <person name="Kono T."/>
            <person name="Macchietto M."/>
            <person name="Millas R."/>
            <person name="McGilp L."/>
            <person name="Shao M."/>
            <person name="Duquette J."/>
            <person name="Hirsch C.N."/>
            <person name="Kimball J."/>
        </authorList>
    </citation>
    <scope>NUCLEOTIDE SEQUENCE</scope>
    <source>
        <tissue evidence="8">Fresh leaf tissue</tissue>
    </source>
</reference>
<name>A0A8J5RD44_ZIZPA</name>
<dbReference type="GO" id="GO:0005524">
    <property type="term" value="F:ATP binding"/>
    <property type="evidence" value="ECO:0007669"/>
    <property type="project" value="UniProtKB-UniRule"/>
</dbReference>
<feature type="binding site" evidence="5">
    <location>
        <position position="108"/>
    </location>
    <ligand>
        <name>ATP</name>
        <dbReference type="ChEBI" id="CHEBI:30616"/>
    </ligand>
</feature>
<evidence type="ECO:0000256" key="5">
    <source>
        <dbReference type="PROSITE-ProRule" id="PRU10141"/>
    </source>
</evidence>
<comment type="caution">
    <text evidence="8">The sequence shown here is derived from an EMBL/GenBank/DDBJ whole genome shotgun (WGS) entry which is preliminary data.</text>
</comment>
<keyword evidence="9" id="KW-1185">Reference proteome</keyword>